<feature type="compositionally biased region" description="Low complexity" evidence="1">
    <location>
        <begin position="282"/>
        <end position="294"/>
    </location>
</feature>
<evidence type="ECO:0000256" key="1">
    <source>
        <dbReference type="SAM" id="MobiDB-lite"/>
    </source>
</evidence>
<dbReference type="SUPFAM" id="SSF50978">
    <property type="entry name" value="WD40 repeat-like"/>
    <property type="match status" value="1"/>
</dbReference>
<name>A0A0L0T2F6_ALLM3</name>
<evidence type="ECO:0000313" key="3">
    <source>
        <dbReference type="Proteomes" id="UP000054350"/>
    </source>
</evidence>
<dbReference type="AlphaFoldDB" id="A0A0L0T2F6"/>
<reference evidence="3" key="2">
    <citation type="submission" date="2009-11" db="EMBL/GenBank/DDBJ databases">
        <title>The Genome Sequence of Allomyces macrogynus strain ATCC 38327.</title>
        <authorList>
            <consortium name="The Broad Institute Genome Sequencing Platform"/>
            <person name="Russ C."/>
            <person name="Cuomo C."/>
            <person name="Shea T."/>
            <person name="Young S.K."/>
            <person name="Zeng Q."/>
            <person name="Koehrsen M."/>
            <person name="Haas B."/>
            <person name="Borodovsky M."/>
            <person name="Guigo R."/>
            <person name="Alvarado L."/>
            <person name="Berlin A."/>
            <person name="Borenstein D."/>
            <person name="Chen Z."/>
            <person name="Engels R."/>
            <person name="Freedman E."/>
            <person name="Gellesch M."/>
            <person name="Goldberg J."/>
            <person name="Griggs A."/>
            <person name="Gujja S."/>
            <person name="Heiman D."/>
            <person name="Hepburn T."/>
            <person name="Howarth C."/>
            <person name="Jen D."/>
            <person name="Larson L."/>
            <person name="Lewis B."/>
            <person name="Mehta T."/>
            <person name="Park D."/>
            <person name="Pearson M."/>
            <person name="Roberts A."/>
            <person name="Saif S."/>
            <person name="Shenoy N."/>
            <person name="Sisk P."/>
            <person name="Stolte C."/>
            <person name="Sykes S."/>
            <person name="Walk T."/>
            <person name="White J."/>
            <person name="Yandava C."/>
            <person name="Burger G."/>
            <person name="Gray M.W."/>
            <person name="Holland P.W.H."/>
            <person name="King N."/>
            <person name="Lang F.B.F."/>
            <person name="Roger A.J."/>
            <person name="Ruiz-Trillo I."/>
            <person name="Lander E."/>
            <person name="Nusbaum C."/>
        </authorList>
    </citation>
    <scope>NUCLEOTIDE SEQUENCE [LARGE SCALE GENOMIC DNA]</scope>
    <source>
        <strain evidence="3">ATCC 38327</strain>
    </source>
</reference>
<keyword evidence="3" id="KW-1185">Reference proteome</keyword>
<feature type="compositionally biased region" description="Low complexity" evidence="1">
    <location>
        <begin position="151"/>
        <end position="160"/>
    </location>
</feature>
<sequence length="313" mass="33211">MTQVGRYAGSGQRHDPVCIDFTPTRFAFGYESGHLRLALCNPSGPEFRQVDVTLPDALTRIAWATDSGSPDTLVAATRRNMVVWVHVPKRKRAVMAMSPPLAPHPSSAIVAIAATESAQTVVATSDQLYVLGTLWLWTVDPHLAPTPVPADPATMTTTADAPPPAPGARTPFQPDQRISLSRALHGHVSPITALYMDAARILSAAASGWVRLWDPVAGTCLKRTLARSRANPTPDDRIIGVSVAPAVGGAVPPRLFIAFASGLVRTLEKRVRRRVHAGKGGAQNANGATAGAPASPMRRLSPNRLRTCPVTSS</sequence>
<reference evidence="2 3" key="1">
    <citation type="submission" date="2009-11" db="EMBL/GenBank/DDBJ databases">
        <title>Annotation of Allomyces macrogynus ATCC 38327.</title>
        <authorList>
            <consortium name="The Broad Institute Genome Sequencing Platform"/>
            <person name="Russ C."/>
            <person name="Cuomo C."/>
            <person name="Burger G."/>
            <person name="Gray M.W."/>
            <person name="Holland P.W.H."/>
            <person name="King N."/>
            <person name="Lang F.B.F."/>
            <person name="Roger A.J."/>
            <person name="Ruiz-Trillo I."/>
            <person name="Young S.K."/>
            <person name="Zeng Q."/>
            <person name="Gargeya S."/>
            <person name="Fitzgerald M."/>
            <person name="Haas B."/>
            <person name="Abouelleil A."/>
            <person name="Alvarado L."/>
            <person name="Arachchi H.M."/>
            <person name="Berlin A."/>
            <person name="Chapman S.B."/>
            <person name="Gearin G."/>
            <person name="Goldberg J."/>
            <person name="Griggs A."/>
            <person name="Gujja S."/>
            <person name="Hansen M."/>
            <person name="Heiman D."/>
            <person name="Howarth C."/>
            <person name="Larimer J."/>
            <person name="Lui A."/>
            <person name="MacDonald P.J.P."/>
            <person name="McCowen C."/>
            <person name="Montmayeur A."/>
            <person name="Murphy C."/>
            <person name="Neiman D."/>
            <person name="Pearson M."/>
            <person name="Priest M."/>
            <person name="Roberts A."/>
            <person name="Saif S."/>
            <person name="Shea T."/>
            <person name="Sisk P."/>
            <person name="Stolte C."/>
            <person name="Sykes S."/>
            <person name="Wortman J."/>
            <person name="Nusbaum C."/>
            <person name="Birren B."/>
        </authorList>
    </citation>
    <scope>NUCLEOTIDE SEQUENCE [LARGE SCALE GENOMIC DNA]</scope>
    <source>
        <strain evidence="2 3">ATCC 38327</strain>
    </source>
</reference>
<feature type="region of interest" description="Disordered" evidence="1">
    <location>
        <begin position="147"/>
        <end position="173"/>
    </location>
</feature>
<dbReference type="OrthoDB" id="2095648at2759"/>
<dbReference type="InterPro" id="IPR036322">
    <property type="entry name" value="WD40_repeat_dom_sf"/>
</dbReference>
<dbReference type="Proteomes" id="UP000054350">
    <property type="component" value="Unassembled WGS sequence"/>
</dbReference>
<gene>
    <name evidence="2" type="ORF">AMAG_19942</name>
</gene>
<evidence type="ECO:0000313" key="2">
    <source>
        <dbReference type="EMBL" id="KNE69008.1"/>
    </source>
</evidence>
<dbReference type="EMBL" id="GG745359">
    <property type="protein sequence ID" value="KNE69008.1"/>
    <property type="molecule type" value="Genomic_DNA"/>
</dbReference>
<feature type="region of interest" description="Disordered" evidence="1">
    <location>
        <begin position="274"/>
        <end position="313"/>
    </location>
</feature>
<proteinExistence type="predicted"/>
<organism evidence="2 3">
    <name type="scientific">Allomyces macrogynus (strain ATCC 38327)</name>
    <name type="common">Allomyces javanicus var. macrogynus</name>
    <dbReference type="NCBI Taxonomy" id="578462"/>
    <lineage>
        <taxon>Eukaryota</taxon>
        <taxon>Fungi</taxon>
        <taxon>Fungi incertae sedis</taxon>
        <taxon>Blastocladiomycota</taxon>
        <taxon>Blastocladiomycetes</taxon>
        <taxon>Blastocladiales</taxon>
        <taxon>Blastocladiaceae</taxon>
        <taxon>Allomyces</taxon>
    </lineage>
</organism>
<dbReference type="InterPro" id="IPR015943">
    <property type="entry name" value="WD40/YVTN_repeat-like_dom_sf"/>
</dbReference>
<dbReference type="Gene3D" id="2.130.10.10">
    <property type="entry name" value="YVTN repeat-like/Quinoprotein amine dehydrogenase"/>
    <property type="match status" value="1"/>
</dbReference>
<protein>
    <submittedName>
        <fullName evidence="2">Uncharacterized protein</fullName>
    </submittedName>
</protein>
<dbReference type="VEuPathDB" id="FungiDB:AMAG_19942"/>
<accession>A0A0L0T2F6</accession>